<evidence type="ECO:0000256" key="7">
    <source>
        <dbReference type="ARBA" id="ARBA00023136"/>
    </source>
</evidence>
<dbReference type="InterPro" id="IPR007227">
    <property type="entry name" value="Cell_shape_determining_MreD"/>
</dbReference>
<protein>
    <submittedName>
        <fullName evidence="8">Rod shape-determining protein MreD</fullName>
    </submittedName>
</protein>
<accession>A0A235BZG4</accession>
<keyword evidence="7" id="KW-0472">Membrane</keyword>
<comment type="subcellular location">
    <subcellularLocation>
        <location evidence="1">Cell membrane</location>
        <topology evidence="1">Multi-pass membrane protein</topology>
    </subcellularLocation>
</comment>
<dbReference type="Pfam" id="PF04093">
    <property type="entry name" value="MreD"/>
    <property type="match status" value="1"/>
</dbReference>
<gene>
    <name evidence="8" type="primary">mreD</name>
    <name evidence="8" type="ORF">CH333_00550</name>
</gene>
<comment type="caution">
    <text evidence="8">The sequence shown here is derived from an EMBL/GenBank/DDBJ whole genome shotgun (WGS) entry which is preliminary data.</text>
</comment>
<dbReference type="NCBIfam" id="TIGR03426">
    <property type="entry name" value="shape_MreD"/>
    <property type="match status" value="1"/>
</dbReference>
<comment type="similarity">
    <text evidence="2">Belongs to the MreD family.</text>
</comment>
<name>A0A235BZG4_UNCW3</name>
<dbReference type="EMBL" id="NOZQ01000005">
    <property type="protein sequence ID" value="OYD17549.1"/>
    <property type="molecule type" value="Genomic_DNA"/>
</dbReference>
<evidence type="ECO:0000256" key="2">
    <source>
        <dbReference type="ARBA" id="ARBA00007776"/>
    </source>
</evidence>
<dbReference type="GO" id="GO:0008360">
    <property type="term" value="P:regulation of cell shape"/>
    <property type="evidence" value="ECO:0007669"/>
    <property type="project" value="UniProtKB-KW"/>
</dbReference>
<dbReference type="AlphaFoldDB" id="A0A235BZG4"/>
<dbReference type="Proteomes" id="UP000215215">
    <property type="component" value="Unassembled WGS sequence"/>
</dbReference>
<evidence type="ECO:0000256" key="6">
    <source>
        <dbReference type="ARBA" id="ARBA00022989"/>
    </source>
</evidence>
<evidence type="ECO:0000256" key="4">
    <source>
        <dbReference type="ARBA" id="ARBA00022692"/>
    </source>
</evidence>
<proteinExistence type="inferred from homology"/>
<keyword evidence="6" id="KW-1133">Transmembrane helix</keyword>
<evidence type="ECO:0000256" key="5">
    <source>
        <dbReference type="ARBA" id="ARBA00022960"/>
    </source>
</evidence>
<reference evidence="8 9" key="1">
    <citation type="submission" date="2017-07" db="EMBL/GenBank/DDBJ databases">
        <title>Recovery of genomes from metagenomes via a dereplication, aggregation, and scoring strategy.</title>
        <authorList>
            <person name="Sieber C.M."/>
            <person name="Probst A.J."/>
            <person name="Sharrar A."/>
            <person name="Thomas B.C."/>
            <person name="Hess M."/>
            <person name="Tringe S.G."/>
            <person name="Banfield J.F."/>
        </authorList>
    </citation>
    <scope>NUCLEOTIDE SEQUENCE [LARGE SCALE GENOMIC DNA]</scope>
    <source>
        <strain evidence="8">JGI_Cruoil_03_44_89</strain>
    </source>
</reference>
<evidence type="ECO:0000256" key="1">
    <source>
        <dbReference type="ARBA" id="ARBA00004651"/>
    </source>
</evidence>
<keyword evidence="4" id="KW-0812">Transmembrane</keyword>
<keyword evidence="3" id="KW-1003">Cell membrane</keyword>
<evidence type="ECO:0000256" key="3">
    <source>
        <dbReference type="ARBA" id="ARBA00022475"/>
    </source>
</evidence>
<organism evidence="8 9">
    <name type="scientific">candidate division WOR-3 bacterium JGI_Cruoil_03_44_89</name>
    <dbReference type="NCBI Taxonomy" id="1973748"/>
    <lineage>
        <taxon>Bacteria</taxon>
        <taxon>Bacteria division WOR-3</taxon>
    </lineage>
</organism>
<keyword evidence="5" id="KW-0133">Cell shape</keyword>
<evidence type="ECO:0000313" key="8">
    <source>
        <dbReference type="EMBL" id="OYD17549.1"/>
    </source>
</evidence>
<evidence type="ECO:0000313" key="9">
    <source>
        <dbReference type="Proteomes" id="UP000215215"/>
    </source>
</evidence>
<dbReference type="GO" id="GO:0005886">
    <property type="term" value="C:plasma membrane"/>
    <property type="evidence" value="ECO:0007669"/>
    <property type="project" value="UniProtKB-SubCell"/>
</dbReference>
<sequence length="154" mass="17732">MRDFIFILIAIFACIVQSTLVQFISIGRAVPDLILIVICYVGLFHGKKAMWYGFGTGLFVDLYTIRGFGYNILVKTAIGWLLGYFSNYLYKKKILAQSIILLLAVWIQDLIIAIPKGQFYFRTFYGRIFPSSIYTVAIGIPLFFLFRRIDREGE</sequence>